<sequence>RIEKGTREGLPHPSAARLHIDEAPAAALVTTHSEDGLVTDSAASATAFLTGSKVPNGVVSWRRASDGTVDSLETVLELAIRQGLATGVVTTTRLTHATPACTFAHVPDRGWETEIAAALVPEGGNPRLGRGIDVILGGGFREFLPSGPTRPGTRTDGRDILAELERSGYQVVRTRSELAQAAAANSEKLFGAFAPSHMTYEIDRESTSPNEPSLLEMVQSAVGQLRNKPNGFFLLVEGGRIDHAHHDTNGRRAIEEMLEFDEAIGWTVDALGPDALVLVTADHDHSMVLAGYAPAESGVFSQAGTDVNGVPYSTILYANGPGGEVPTELDESVLRNPDFRERAGVPLRSETHGGTDVPLYLFGPRAKERTSRATIDNTEIYGILRDEVLGGSPKS</sequence>
<keyword evidence="5 8" id="KW-0862">Zinc</keyword>
<evidence type="ECO:0000256" key="3">
    <source>
        <dbReference type="ARBA" id="ARBA00022723"/>
    </source>
</evidence>
<comment type="similarity">
    <text evidence="1 9">Belongs to the alkaline phosphatase family.</text>
</comment>
<protein>
    <submittedName>
        <fullName evidence="10">Alkaline phosphatase</fullName>
        <ecNumber evidence="10">3.1.3.1</ecNumber>
    </submittedName>
</protein>
<evidence type="ECO:0000256" key="7">
    <source>
        <dbReference type="PIRSR" id="PIRSR601952-1"/>
    </source>
</evidence>
<name>A0A956NCU5_UNCEI</name>
<organism evidence="10 11">
    <name type="scientific">Eiseniibacteriota bacterium</name>
    <dbReference type="NCBI Taxonomy" id="2212470"/>
    <lineage>
        <taxon>Bacteria</taxon>
        <taxon>Candidatus Eiseniibacteriota</taxon>
    </lineage>
</organism>
<feature type="active site" description="Phosphoserine intermediate" evidence="7">
    <location>
        <position position="41"/>
    </location>
</feature>
<feature type="binding site" evidence="8">
    <location>
        <position position="96"/>
    </location>
    <ligand>
        <name>Mg(2+)</name>
        <dbReference type="ChEBI" id="CHEBI:18420"/>
    </ligand>
</feature>
<proteinExistence type="inferred from homology"/>
<dbReference type="EC" id="3.1.3.1" evidence="10"/>
<dbReference type="GO" id="GO:0004035">
    <property type="term" value="F:alkaline phosphatase activity"/>
    <property type="evidence" value="ECO:0007669"/>
    <property type="project" value="UniProtKB-EC"/>
</dbReference>
<dbReference type="PROSITE" id="PS00123">
    <property type="entry name" value="ALKALINE_PHOSPHATASE"/>
    <property type="match status" value="1"/>
</dbReference>
<reference evidence="10" key="2">
    <citation type="journal article" date="2021" name="Microbiome">
        <title>Successional dynamics and alternative stable states in a saline activated sludge microbial community over 9 years.</title>
        <authorList>
            <person name="Wang Y."/>
            <person name="Ye J."/>
            <person name="Ju F."/>
            <person name="Liu L."/>
            <person name="Boyd J.A."/>
            <person name="Deng Y."/>
            <person name="Parks D.H."/>
            <person name="Jiang X."/>
            <person name="Yin X."/>
            <person name="Woodcroft B.J."/>
            <person name="Tyson G.W."/>
            <person name="Hugenholtz P."/>
            <person name="Polz M.F."/>
            <person name="Zhang T."/>
        </authorList>
    </citation>
    <scope>NUCLEOTIDE SEQUENCE</scope>
    <source>
        <strain evidence="10">HKST-UBA02</strain>
    </source>
</reference>
<dbReference type="InterPro" id="IPR018299">
    <property type="entry name" value="Alkaline_phosphatase_AS"/>
</dbReference>
<dbReference type="InterPro" id="IPR001952">
    <property type="entry name" value="Alkaline_phosphatase"/>
</dbReference>
<feature type="binding site" evidence="8">
    <location>
        <position position="237"/>
    </location>
    <ligand>
        <name>Mg(2+)</name>
        <dbReference type="ChEBI" id="CHEBI:18420"/>
    </ligand>
</feature>
<keyword evidence="2" id="KW-0597">Phosphoprotein</keyword>
<dbReference type="GO" id="GO:0046872">
    <property type="term" value="F:metal ion binding"/>
    <property type="evidence" value="ECO:0007669"/>
    <property type="project" value="UniProtKB-KW"/>
</dbReference>
<evidence type="ECO:0000256" key="5">
    <source>
        <dbReference type="ARBA" id="ARBA00022833"/>
    </source>
</evidence>
<feature type="binding site" evidence="8">
    <location>
        <position position="242"/>
    </location>
    <ligand>
        <name>Zn(2+)</name>
        <dbReference type="ChEBI" id="CHEBI:29105"/>
        <label>2</label>
    </ligand>
</feature>
<feature type="non-terminal residue" evidence="10">
    <location>
        <position position="1"/>
    </location>
</feature>
<dbReference type="SUPFAM" id="SSF53649">
    <property type="entry name" value="Alkaline phosphatase-like"/>
    <property type="match status" value="1"/>
</dbReference>
<dbReference type="Proteomes" id="UP000739538">
    <property type="component" value="Unassembled WGS sequence"/>
</dbReference>
<evidence type="ECO:0000256" key="6">
    <source>
        <dbReference type="ARBA" id="ARBA00022842"/>
    </source>
</evidence>
<keyword evidence="6 8" id="KW-0460">Magnesium</keyword>
<evidence type="ECO:0000313" key="11">
    <source>
        <dbReference type="Proteomes" id="UP000739538"/>
    </source>
</evidence>
<dbReference type="SMART" id="SM00098">
    <property type="entry name" value="alkPPc"/>
    <property type="match status" value="1"/>
</dbReference>
<feature type="binding site" evidence="8">
    <location>
        <position position="98"/>
    </location>
    <ligand>
        <name>Mg(2+)</name>
        <dbReference type="ChEBI" id="CHEBI:18420"/>
    </ligand>
</feature>
<comment type="cofactor">
    <cofactor evidence="8">
        <name>Zn(2+)</name>
        <dbReference type="ChEBI" id="CHEBI:29105"/>
    </cofactor>
    <text evidence="8">Binds 2 Zn(2+) ions.</text>
</comment>
<evidence type="ECO:0000256" key="4">
    <source>
        <dbReference type="ARBA" id="ARBA00022801"/>
    </source>
</evidence>
<feature type="binding site" evidence="8">
    <location>
        <position position="246"/>
    </location>
    <ligand>
        <name>Zn(2+)</name>
        <dbReference type="ChEBI" id="CHEBI:29105"/>
        <label>2</label>
    </ligand>
</feature>
<accession>A0A956NCU5</accession>
<comment type="caution">
    <text evidence="10">The sequence shown here is derived from an EMBL/GenBank/DDBJ whole genome shotgun (WGS) entry which is preliminary data.</text>
</comment>
<dbReference type="Pfam" id="PF00245">
    <property type="entry name" value="Alk_phosphatase"/>
    <property type="match status" value="1"/>
</dbReference>
<dbReference type="AlphaFoldDB" id="A0A956NCU5"/>
<dbReference type="PANTHER" id="PTHR11596">
    <property type="entry name" value="ALKALINE PHOSPHATASE"/>
    <property type="match status" value="1"/>
</dbReference>
<evidence type="ECO:0000256" key="2">
    <source>
        <dbReference type="ARBA" id="ARBA00022553"/>
    </source>
</evidence>
<evidence type="ECO:0000256" key="9">
    <source>
        <dbReference type="RuleBase" id="RU003946"/>
    </source>
</evidence>
<reference evidence="10" key="1">
    <citation type="submission" date="2020-04" db="EMBL/GenBank/DDBJ databases">
        <authorList>
            <person name="Zhang T."/>
        </authorList>
    </citation>
    <scope>NUCLEOTIDE SEQUENCE</scope>
    <source>
        <strain evidence="10">HKST-UBA02</strain>
    </source>
</reference>
<feature type="binding site" evidence="8">
    <location>
        <position position="352"/>
    </location>
    <ligand>
        <name>Zn(2+)</name>
        <dbReference type="ChEBI" id="CHEBI:29105"/>
        <label>2</label>
    </ligand>
</feature>
<dbReference type="EMBL" id="JAGQHS010000007">
    <property type="protein sequence ID" value="MCA9754694.1"/>
    <property type="molecule type" value="Genomic_DNA"/>
</dbReference>
<keyword evidence="4 10" id="KW-0378">Hydrolase</keyword>
<gene>
    <name evidence="10" type="ORF">KDA27_02750</name>
</gene>
<feature type="binding site" evidence="8">
    <location>
        <position position="283"/>
    </location>
    <ligand>
        <name>Zn(2+)</name>
        <dbReference type="ChEBI" id="CHEBI:29105"/>
        <label>2</label>
    </ligand>
</feature>
<dbReference type="PRINTS" id="PR00113">
    <property type="entry name" value="ALKPHPHTASE"/>
</dbReference>
<feature type="binding site" evidence="8">
    <location>
        <position position="282"/>
    </location>
    <ligand>
        <name>Zn(2+)</name>
        <dbReference type="ChEBI" id="CHEBI:29105"/>
        <label>2</label>
    </ligand>
</feature>
<evidence type="ECO:0000313" key="10">
    <source>
        <dbReference type="EMBL" id="MCA9754694.1"/>
    </source>
</evidence>
<dbReference type="InterPro" id="IPR017850">
    <property type="entry name" value="Alkaline_phosphatase_core_sf"/>
</dbReference>
<dbReference type="PANTHER" id="PTHR11596:SF5">
    <property type="entry name" value="ALKALINE PHOSPHATASE"/>
    <property type="match status" value="1"/>
</dbReference>
<evidence type="ECO:0000256" key="1">
    <source>
        <dbReference type="ARBA" id="ARBA00005984"/>
    </source>
</evidence>
<dbReference type="CDD" id="cd16012">
    <property type="entry name" value="ALP"/>
    <property type="match status" value="1"/>
</dbReference>
<dbReference type="Gene3D" id="3.40.720.10">
    <property type="entry name" value="Alkaline Phosphatase, subunit A"/>
    <property type="match status" value="1"/>
</dbReference>
<evidence type="ECO:0000256" key="8">
    <source>
        <dbReference type="PIRSR" id="PIRSR601952-2"/>
    </source>
</evidence>
<comment type="cofactor">
    <cofactor evidence="8">
        <name>Mg(2+)</name>
        <dbReference type="ChEBI" id="CHEBI:18420"/>
    </cofactor>
    <text evidence="8">Binds 1 Mg(2+) ion.</text>
</comment>
<keyword evidence="3 8" id="KW-0479">Metal-binding</keyword>